<organism evidence="3 4">
    <name type="scientific">Candidatus Coprenecus stercoravium</name>
    <dbReference type="NCBI Taxonomy" id="2840735"/>
    <lineage>
        <taxon>Bacteria</taxon>
        <taxon>Pseudomonadati</taxon>
        <taxon>Bacteroidota</taxon>
        <taxon>Bacteroidia</taxon>
        <taxon>Bacteroidales</taxon>
        <taxon>Rikenellaceae</taxon>
        <taxon>Rikenellaceae incertae sedis</taxon>
        <taxon>Candidatus Coprenecus</taxon>
    </lineage>
</organism>
<feature type="active site" description="Proton acceptor" evidence="1">
    <location>
        <position position="348"/>
    </location>
</feature>
<evidence type="ECO:0000256" key="1">
    <source>
        <dbReference type="PIRSR" id="PIRSR600200-1"/>
    </source>
</evidence>
<dbReference type="InterPro" id="IPR044934">
    <property type="entry name" value="Streptopain_sf"/>
</dbReference>
<feature type="active site" description="Nucleophile" evidence="1">
    <location>
        <position position="220"/>
    </location>
</feature>
<proteinExistence type="predicted"/>
<accession>A0A9D2KBP0</accession>
<dbReference type="Gene3D" id="3.90.70.50">
    <property type="entry name" value="Peptidase C10, streptopain"/>
    <property type="match status" value="1"/>
</dbReference>
<evidence type="ECO:0000313" key="3">
    <source>
        <dbReference type="EMBL" id="HIZ86497.1"/>
    </source>
</evidence>
<dbReference type="GO" id="GO:0006508">
    <property type="term" value="P:proteolysis"/>
    <property type="evidence" value="ECO:0007669"/>
    <property type="project" value="InterPro"/>
</dbReference>
<dbReference type="EMBL" id="DXAW01000147">
    <property type="protein sequence ID" value="HIZ86497.1"/>
    <property type="molecule type" value="Genomic_DNA"/>
</dbReference>
<evidence type="ECO:0000256" key="2">
    <source>
        <dbReference type="SAM" id="SignalP"/>
    </source>
</evidence>
<reference evidence="3" key="1">
    <citation type="journal article" date="2021" name="PeerJ">
        <title>Extensive microbial diversity within the chicken gut microbiome revealed by metagenomics and culture.</title>
        <authorList>
            <person name="Gilroy R."/>
            <person name="Ravi A."/>
            <person name="Getino M."/>
            <person name="Pursley I."/>
            <person name="Horton D.L."/>
            <person name="Alikhan N.F."/>
            <person name="Baker D."/>
            <person name="Gharbi K."/>
            <person name="Hall N."/>
            <person name="Watson M."/>
            <person name="Adriaenssens E.M."/>
            <person name="Foster-Nyarko E."/>
            <person name="Jarju S."/>
            <person name="Secka A."/>
            <person name="Antonio M."/>
            <person name="Oren A."/>
            <person name="Chaudhuri R.R."/>
            <person name="La Ragione R."/>
            <person name="Hildebrand F."/>
            <person name="Pallen M.J."/>
        </authorList>
    </citation>
    <scope>NUCLEOTIDE SEQUENCE</scope>
    <source>
        <strain evidence="3">Gambia16-554</strain>
    </source>
</reference>
<dbReference type="SUPFAM" id="SSF54001">
    <property type="entry name" value="Cysteine proteinases"/>
    <property type="match status" value="1"/>
</dbReference>
<comment type="caution">
    <text evidence="3">The sequence shown here is derived from an EMBL/GenBank/DDBJ whole genome shotgun (WGS) entry which is preliminary data.</text>
</comment>
<feature type="signal peptide" evidence="2">
    <location>
        <begin position="1"/>
        <end position="24"/>
    </location>
</feature>
<dbReference type="InterPro" id="IPR000200">
    <property type="entry name" value="Peptidase_C10"/>
</dbReference>
<reference evidence="3" key="2">
    <citation type="submission" date="2021-04" db="EMBL/GenBank/DDBJ databases">
        <authorList>
            <person name="Gilroy R."/>
        </authorList>
    </citation>
    <scope>NUCLEOTIDE SEQUENCE</scope>
    <source>
        <strain evidence="3">Gambia16-554</strain>
    </source>
</reference>
<gene>
    <name evidence="3" type="ORF">IAC04_08400</name>
</gene>
<dbReference type="AlphaFoldDB" id="A0A9D2KBP0"/>
<evidence type="ECO:0000313" key="4">
    <source>
        <dbReference type="Proteomes" id="UP000824115"/>
    </source>
</evidence>
<dbReference type="GO" id="GO:0008234">
    <property type="term" value="F:cysteine-type peptidase activity"/>
    <property type="evidence" value="ECO:0007669"/>
    <property type="project" value="InterPro"/>
</dbReference>
<sequence>MKKLPLLFLTAAFVFLLNSCSLEENVSNVPQTEGLEYVSRVIPPEMAIAELESVIENIYGGTKAGLIFSADDLQVFGGVSTKAGDMVLPDTAVYVLNFPDESGYAVMAAQSCMSTPVFCVTESGALTSSDLFEALSLLESGDGAAVFDEEMFVPMMLASSAVNQYNNPVEINPEYVIIDNPVFVDYYYQTVQKIGPLLETKWYQYWPFNSYLPKNAPVGCVTIATAQILAYNEYGSTRGIDFDWDLMKTVCPYYDHSVSGLPAANQAVSDFVEILGLYDYCRIKYAEDSTGTSSGNADGAKRAFEKFGYKNVRKYLGFEKADKNRVISMLNNYYPVFAAGQLGTNSGHAWVIDGLLIRNKKRFANNELLGTENLFHINWGWNGVSDGYYNQGVFDTTKRVDVDDNIDREDSTNVHNYTWNYRTVTYSL</sequence>
<dbReference type="PRINTS" id="PR00797">
    <property type="entry name" value="STREPTOPAIN"/>
</dbReference>
<dbReference type="Proteomes" id="UP000824115">
    <property type="component" value="Unassembled WGS sequence"/>
</dbReference>
<dbReference type="Pfam" id="PF01640">
    <property type="entry name" value="Peptidase_C10"/>
    <property type="match status" value="1"/>
</dbReference>
<dbReference type="InterPro" id="IPR038765">
    <property type="entry name" value="Papain-like_cys_pep_sf"/>
</dbReference>
<keyword evidence="2" id="KW-0732">Signal</keyword>
<name>A0A9D2KBP0_9BACT</name>
<protein>
    <submittedName>
        <fullName evidence="3">C10 family peptidase</fullName>
    </submittedName>
</protein>
<feature type="chain" id="PRO_5038887274" evidence="2">
    <location>
        <begin position="25"/>
        <end position="428"/>
    </location>
</feature>